<feature type="transmembrane region" description="Helical" evidence="7">
    <location>
        <begin position="124"/>
        <end position="148"/>
    </location>
</feature>
<evidence type="ECO:0000256" key="1">
    <source>
        <dbReference type="ARBA" id="ARBA00004651"/>
    </source>
</evidence>
<evidence type="ECO:0000256" key="2">
    <source>
        <dbReference type="ARBA" id="ARBA00022475"/>
    </source>
</evidence>
<name>A0AAV2WHA6_MYCNE</name>
<comment type="subcellular location">
    <subcellularLocation>
        <location evidence="1">Cell membrane</location>
        <topology evidence="1">Multi-pass membrane protein</topology>
    </subcellularLocation>
</comment>
<dbReference type="PANTHER" id="PTHR36115:SF10">
    <property type="entry name" value="RDD DOMAIN-CONTAINING PROTEIN"/>
    <property type="match status" value="1"/>
</dbReference>
<dbReference type="PANTHER" id="PTHR36115">
    <property type="entry name" value="PROLINE-RICH ANTIGEN HOMOLOG-RELATED"/>
    <property type="match status" value="1"/>
</dbReference>
<keyword evidence="5 7" id="KW-0472">Membrane</keyword>
<evidence type="ECO:0000256" key="3">
    <source>
        <dbReference type="ARBA" id="ARBA00022692"/>
    </source>
</evidence>
<evidence type="ECO:0000256" key="7">
    <source>
        <dbReference type="SAM" id="Phobius"/>
    </source>
</evidence>
<reference evidence="9" key="1">
    <citation type="submission" date="2014-05" db="EMBL/GenBank/DDBJ databases">
        <authorList>
            <person name="Urmite Genomes"/>
        </authorList>
    </citation>
    <scope>NUCLEOTIDE SEQUENCE</scope>
    <source>
        <strain evidence="9">DSM 44074</strain>
    </source>
</reference>
<sequence>MTSKRSLGKPRSVPVGSLGKPRSVPVGSLGKPRSAGIVSRGAAAVLDIVVVAVALGALYVGLVLVRLMFNPTSFSLPTVNAVFSTAVMFTVAVLYLAGCWTVSGCTAGAAFMGLRVTGRHGDRLAPVFAVIRAAACVLFPLGLLWVVVDKRRRSLQDIVLGSRVVYLRTQIGSISSQSSTRKASPRATNVAPPWPG</sequence>
<reference evidence="9" key="2">
    <citation type="submission" date="2015-09" db="EMBL/GenBank/DDBJ databases">
        <title>Draft genome sequence of Mycobacterium neoaurum DSM 44074.</title>
        <authorList>
            <person name="Croce O."/>
            <person name="Robert C."/>
            <person name="Raoult D."/>
            <person name="Drancourt M."/>
        </authorList>
    </citation>
    <scope>NUCLEOTIDE SEQUENCE</scope>
    <source>
        <strain evidence="9">DSM 44074</strain>
    </source>
</reference>
<gene>
    <name evidence="9" type="ORF">BN1047_01450</name>
</gene>
<dbReference type="EMBL" id="LK021337">
    <property type="protein sequence ID" value="CDQ43579.1"/>
    <property type="molecule type" value="Genomic_DNA"/>
</dbReference>
<keyword evidence="3 7" id="KW-0812">Transmembrane</keyword>
<protein>
    <submittedName>
        <fullName evidence="9">RDD domain-containing protein</fullName>
    </submittedName>
</protein>
<dbReference type="InterPro" id="IPR010432">
    <property type="entry name" value="RDD"/>
</dbReference>
<evidence type="ECO:0000256" key="6">
    <source>
        <dbReference type="SAM" id="MobiDB-lite"/>
    </source>
</evidence>
<feature type="domain" description="RDD" evidence="8">
    <location>
        <begin position="35"/>
        <end position="160"/>
    </location>
</feature>
<evidence type="ECO:0000313" key="9">
    <source>
        <dbReference type="EMBL" id="CDQ43579.1"/>
    </source>
</evidence>
<dbReference type="Pfam" id="PF06271">
    <property type="entry name" value="RDD"/>
    <property type="match status" value="1"/>
</dbReference>
<organism evidence="9 10">
    <name type="scientific">Mycolicibacterium neoaurum</name>
    <name type="common">Mycobacterium neoaurum</name>
    <dbReference type="NCBI Taxonomy" id="1795"/>
    <lineage>
        <taxon>Bacteria</taxon>
        <taxon>Bacillati</taxon>
        <taxon>Actinomycetota</taxon>
        <taxon>Actinomycetes</taxon>
        <taxon>Mycobacteriales</taxon>
        <taxon>Mycobacteriaceae</taxon>
        <taxon>Mycolicibacterium</taxon>
    </lineage>
</organism>
<accession>A0AAV2WHA6</accession>
<evidence type="ECO:0000256" key="4">
    <source>
        <dbReference type="ARBA" id="ARBA00022989"/>
    </source>
</evidence>
<proteinExistence type="predicted"/>
<dbReference type="GO" id="GO:0005886">
    <property type="term" value="C:plasma membrane"/>
    <property type="evidence" value="ECO:0007669"/>
    <property type="project" value="UniProtKB-SubCell"/>
</dbReference>
<keyword evidence="2" id="KW-1003">Cell membrane</keyword>
<feature type="region of interest" description="Disordered" evidence="6">
    <location>
        <begin position="177"/>
        <end position="196"/>
    </location>
</feature>
<feature type="region of interest" description="Disordered" evidence="6">
    <location>
        <begin position="1"/>
        <end position="31"/>
    </location>
</feature>
<evidence type="ECO:0000313" key="10">
    <source>
        <dbReference type="Proteomes" id="UP000028864"/>
    </source>
</evidence>
<dbReference type="AlphaFoldDB" id="A0AAV2WHA6"/>
<dbReference type="InterPro" id="IPR051791">
    <property type="entry name" value="Pra-immunoreactive"/>
</dbReference>
<evidence type="ECO:0000259" key="8">
    <source>
        <dbReference type="Pfam" id="PF06271"/>
    </source>
</evidence>
<feature type="transmembrane region" description="Helical" evidence="7">
    <location>
        <begin position="41"/>
        <end position="69"/>
    </location>
</feature>
<feature type="transmembrane region" description="Helical" evidence="7">
    <location>
        <begin position="81"/>
        <end position="112"/>
    </location>
</feature>
<keyword evidence="4 7" id="KW-1133">Transmembrane helix</keyword>
<evidence type="ECO:0000256" key="5">
    <source>
        <dbReference type="ARBA" id="ARBA00023136"/>
    </source>
</evidence>
<dbReference type="Proteomes" id="UP000028864">
    <property type="component" value="Unassembled WGS sequence"/>
</dbReference>